<evidence type="ECO:0000313" key="9">
    <source>
        <dbReference type="EMBL" id="ARU05223.1"/>
    </source>
</evidence>
<proteinExistence type="predicted"/>
<gene>
    <name evidence="9" type="ORF">CCO03_11490</name>
</gene>
<keyword evidence="4" id="KW-0249">Electron transport</keyword>
<dbReference type="InterPro" id="IPR002324">
    <property type="entry name" value="Cyt_c_ID"/>
</dbReference>
<evidence type="ECO:0000313" key="10">
    <source>
        <dbReference type="Proteomes" id="UP000196138"/>
    </source>
</evidence>
<dbReference type="GO" id="GO:0005506">
    <property type="term" value="F:iron ion binding"/>
    <property type="evidence" value="ECO:0007669"/>
    <property type="project" value="InterPro"/>
</dbReference>
<dbReference type="KEGG" id="cser:CCO03_11490"/>
<dbReference type="Pfam" id="PF00034">
    <property type="entry name" value="Cytochrom_C"/>
    <property type="match status" value="1"/>
</dbReference>
<keyword evidence="7" id="KW-1133">Transmembrane helix</keyword>
<dbReference type="EMBL" id="CP021455">
    <property type="protein sequence ID" value="ARU05223.1"/>
    <property type="molecule type" value="Genomic_DNA"/>
</dbReference>
<evidence type="ECO:0000256" key="4">
    <source>
        <dbReference type="ARBA" id="ARBA00022982"/>
    </source>
</evidence>
<keyword evidence="2 6" id="KW-0349">Heme</keyword>
<feature type="binding site" description="covalent" evidence="6">
    <location>
        <position position="125"/>
    </location>
    <ligand>
        <name>heme c</name>
        <dbReference type="ChEBI" id="CHEBI:61717"/>
    </ligand>
</feature>
<keyword evidence="7" id="KW-0812">Transmembrane</keyword>
<comment type="PTM">
    <text evidence="6">Binds 1 heme c group covalently per subunit.</text>
</comment>
<dbReference type="InterPro" id="IPR009056">
    <property type="entry name" value="Cyt_c-like_dom"/>
</dbReference>
<evidence type="ECO:0000256" key="2">
    <source>
        <dbReference type="ARBA" id="ARBA00022617"/>
    </source>
</evidence>
<dbReference type="PRINTS" id="PR00606">
    <property type="entry name" value="CYTCHROMECID"/>
</dbReference>
<dbReference type="OrthoDB" id="8593494at2"/>
<keyword evidence="7" id="KW-0472">Membrane</keyword>
<feature type="domain" description="Cytochrome c" evidence="8">
    <location>
        <begin position="62"/>
        <end position="147"/>
    </location>
</feature>
<evidence type="ECO:0000256" key="3">
    <source>
        <dbReference type="ARBA" id="ARBA00022723"/>
    </source>
</evidence>
<keyword evidence="5 6" id="KW-0408">Iron</keyword>
<dbReference type="SUPFAM" id="SSF46626">
    <property type="entry name" value="Cytochrome c"/>
    <property type="match status" value="1"/>
</dbReference>
<dbReference type="AlphaFoldDB" id="A0A1Y0ENK6"/>
<evidence type="ECO:0000256" key="1">
    <source>
        <dbReference type="ARBA" id="ARBA00022448"/>
    </source>
</evidence>
<protein>
    <submittedName>
        <fullName evidence="9">Cytochrome C</fullName>
    </submittedName>
</protein>
<name>A0A1Y0ENK6_9BURK</name>
<sequence length="152" mass="16218">MDTTVSTLPPDDDHDAPRPRWVGVLIVVMMVLITLGVVNVGWRILQNSPAEEAQAQRVSADPELQRGLALAQASDCARCHMVDRKAVGPGYVAIAERYAGQADAVSLLAGKIRSGSVGTWGTVIMPRHPQISDADATLIARWVLSHAEAGKS</sequence>
<dbReference type="PROSITE" id="PS51007">
    <property type="entry name" value="CYTC"/>
    <property type="match status" value="1"/>
</dbReference>
<feature type="binding site" description="covalent" evidence="6">
    <location>
        <position position="76"/>
    </location>
    <ligand>
        <name>heme c</name>
        <dbReference type="ChEBI" id="CHEBI:61717"/>
    </ligand>
</feature>
<evidence type="ECO:0000256" key="6">
    <source>
        <dbReference type="PIRSR" id="PIRSR602324-1"/>
    </source>
</evidence>
<feature type="transmembrane region" description="Helical" evidence="7">
    <location>
        <begin position="20"/>
        <end position="42"/>
    </location>
</feature>
<keyword evidence="3 6" id="KW-0479">Metal-binding</keyword>
<evidence type="ECO:0000259" key="8">
    <source>
        <dbReference type="PROSITE" id="PS51007"/>
    </source>
</evidence>
<dbReference type="GO" id="GO:0020037">
    <property type="term" value="F:heme binding"/>
    <property type="evidence" value="ECO:0007669"/>
    <property type="project" value="InterPro"/>
</dbReference>
<accession>A0A1Y0ENK6</accession>
<feature type="binding site" description="covalent" evidence="6">
    <location>
        <position position="80"/>
    </location>
    <ligand>
        <name>heme c</name>
        <dbReference type="ChEBI" id="CHEBI:61717"/>
    </ligand>
</feature>
<evidence type="ECO:0000256" key="7">
    <source>
        <dbReference type="SAM" id="Phobius"/>
    </source>
</evidence>
<organism evidence="9 10">
    <name type="scientific">Comamonas serinivorans</name>
    <dbReference type="NCBI Taxonomy" id="1082851"/>
    <lineage>
        <taxon>Bacteria</taxon>
        <taxon>Pseudomonadati</taxon>
        <taxon>Pseudomonadota</taxon>
        <taxon>Betaproteobacteria</taxon>
        <taxon>Burkholderiales</taxon>
        <taxon>Comamonadaceae</taxon>
        <taxon>Comamonas</taxon>
    </lineage>
</organism>
<dbReference type="Proteomes" id="UP000196138">
    <property type="component" value="Chromosome"/>
</dbReference>
<evidence type="ECO:0000256" key="5">
    <source>
        <dbReference type="ARBA" id="ARBA00023004"/>
    </source>
</evidence>
<keyword evidence="1" id="KW-0813">Transport</keyword>
<dbReference type="GO" id="GO:0009055">
    <property type="term" value="F:electron transfer activity"/>
    <property type="evidence" value="ECO:0007669"/>
    <property type="project" value="InterPro"/>
</dbReference>
<reference evidence="9 10" key="1">
    <citation type="submission" date="2017-05" db="EMBL/GenBank/DDBJ databases">
        <authorList>
            <person name="Song R."/>
            <person name="Chenine A.L."/>
            <person name="Ruprecht R.M."/>
        </authorList>
    </citation>
    <scope>NUCLEOTIDE SEQUENCE [LARGE SCALE GENOMIC DNA]</scope>
    <source>
        <strain evidence="9 10">DSM 26136</strain>
    </source>
</reference>
<keyword evidence="10" id="KW-1185">Reference proteome</keyword>
<dbReference type="InterPro" id="IPR036909">
    <property type="entry name" value="Cyt_c-like_dom_sf"/>
</dbReference>
<dbReference type="Gene3D" id="1.10.760.10">
    <property type="entry name" value="Cytochrome c-like domain"/>
    <property type="match status" value="1"/>
</dbReference>